<accession>A0A452IFA0</accession>
<reference evidence="6" key="1">
    <citation type="journal article" date="2017" name="PLoS ONE">
        <title>The Agassiz's desert tortoise genome provides a resource for the conservation of a threatened species.</title>
        <authorList>
            <person name="Tollis M."/>
            <person name="DeNardo D.F."/>
            <person name="Cornelius J.A."/>
            <person name="Dolby G.A."/>
            <person name="Edwards T."/>
            <person name="Henen B.T."/>
            <person name="Karl A.E."/>
            <person name="Murphy R.W."/>
            <person name="Kusumi K."/>
        </authorList>
    </citation>
    <scope>NUCLEOTIDE SEQUENCE [LARGE SCALE GENOMIC DNA]</scope>
</reference>
<dbReference type="PROSITE" id="PS00615">
    <property type="entry name" value="C_TYPE_LECTIN_1"/>
    <property type="match status" value="1"/>
</dbReference>
<organism evidence="5 6">
    <name type="scientific">Gopherus agassizii</name>
    <name type="common">Agassiz's desert tortoise</name>
    <dbReference type="NCBI Taxonomy" id="38772"/>
    <lineage>
        <taxon>Eukaryota</taxon>
        <taxon>Metazoa</taxon>
        <taxon>Chordata</taxon>
        <taxon>Craniata</taxon>
        <taxon>Vertebrata</taxon>
        <taxon>Euteleostomi</taxon>
        <taxon>Archelosauria</taxon>
        <taxon>Testudinata</taxon>
        <taxon>Testudines</taxon>
        <taxon>Cryptodira</taxon>
        <taxon>Durocryptodira</taxon>
        <taxon>Testudinoidea</taxon>
        <taxon>Testudinidae</taxon>
        <taxon>Gopherus</taxon>
    </lineage>
</organism>
<proteinExistence type="predicted"/>
<dbReference type="SUPFAM" id="SSF56436">
    <property type="entry name" value="C-type lectin-like"/>
    <property type="match status" value="1"/>
</dbReference>
<reference evidence="5" key="3">
    <citation type="submission" date="2025-09" db="UniProtKB">
        <authorList>
            <consortium name="Ensembl"/>
        </authorList>
    </citation>
    <scope>IDENTIFICATION</scope>
</reference>
<evidence type="ECO:0000313" key="6">
    <source>
        <dbReference type="Proteomes" id="UP000291020"/>
    </source>
</evidence>
<dbReference type="PROSITE" id="PS50041">
    <property type="entry name" value="C_TYPE_LECTIN_2"/>
    <property type="match status" value="1"/>
</dbReference>
<dbReference type="InterPro" id="IPR016187">
    <property type="entry name" value="CTDL_fold"/>
</dbReference>
<dbReference type="InterPro" id="IPR050976">
    <property type="entry name" value="Snaclec"/>
</dbReference>
<keyword evidence="3" id="KW-0732">Signal</keyword>
<dbReference type="PANTHER" id="PTHR22991">
    <property type="entry name" value="PROTEIN CBG13490"/>
    <property type="match status" value="1"/>
</dbReference>
<keyword evidence="1" id="KW-1015">Disulfide bond</keyword>
<feature type="domain" description="C-type lectin" evidence="4">
    <location>
        <begin position="66"/>
        <end position="179"/>
    </location>
</feature>
<dbReference type="InterPro" id="IPR016186">
    <property type="entry name" value="C-type_lectin-like/link_sf"/>
</dbReference>
<evidence type="ECO:0000313" key="5">
    <source>
        <dbReference type="Ensembl" id="ENSGAGP00000026556.1"/>
    </source>
</evidence>
<reference evidence="5" key="2">
    <citation type="submission" date="2025-08" db="UniProtKB">
        <authorList>
            <consortium name="Ensembl"/>
        </authorList>
    </citation>
    <scope>IDENTIFICATION</scope>
</reference>
<dbReference type="PANTHER" id="PTHR22991:SF40">
    <property type="entry name" value="PROTEIN CBG13490"/>
    <property type="match status" value="1"/>
</dbReference>
<dbReference type="Proteomes" id="UP000291020">
    <property type="component" value="Unassembled WGS sequence"/>
</dbReference>
<dbReference type="Ensembl" id="ENSGAGT00000030190.1">
    <property type="protein sequence ID" value="ENSGAGP00000026556.1"/>
    <property type="gene ID" value="ENSGAGG00000019352.1"/>
</dbReference>
<dbReference type="InterPro" id="IPR018378">
    <property type="entry name" value="C-type_lectin_CS"/>
</dbReference>
<protein>
    <recommendedName>
        <fullName evidence="4">C-type lectin domain-containing protein</fullName>
    </recommendedName>
</protein>
<evidence type="ECO:0000256" key="1">
    <source>
        <dbReference type="ARBA" id="ARBA00023157"/>
    </source>
</evidence>
<evidence type="ECO:0000256" key="3">
    <source>
        <dbReference type="SAM" id="SignalP"/>
    </source>
</evidence>
<feature type="signal peptide" evidence="3">
    <location>
        <begin position="1"/>
        <end position="15"/>
    </location>
</feature>
<dbReference type="SMART" id="SM00034">
    <property type="entry name" value="CLECT"/>
    <property type="match status" value="1"/>
</dbReference>
<evidence type="ECO:0000259" key="4">
    <source>
        <dbReference type="PROSITE" id="PS50041"/>
    </source>
</evidence>
<dbReference type="Pfam" id="PF00059">
    <property type="entry name" value="Lectin_C"/>
    <property type="match status" value="1"/>
</dbReference>
<feature type="region of interest" description="Disordered" evidence="2">
    <location>
        <begin position="20"/>
        <end position="54"/>
    </location>
</feature>
<name>A0A452IFA0_9SAUR</name>
<keyword evidence="6" id="KW-1185">Reference proteome</keyword>
<feature type="chain" id="PRO_5019119481" description="C-type lectin domain-containing protein" evidence="3">
    <location>
        <begin position="16"/>
        <end position="180"/>
    </location>
</feature>
<evidence type="ECO:0000256" key="2">
    <source>
        <dbReference type="SAM" id="MobiDB-lite"/>
    </source>
</evidence>
<sequence>MKLFLALTLLGTVSSHRLSEGALEQEVSTEQGSSDLEEEPGELEPLGSGENKSFMGRGALGKRLRYSVVIQDQTFYGAMSECSRIFRGHLASIHSNSANEQLRTVARAHTNQGQVWVGGITSSSGGRTFSRWMDDTPWDFSNWARGNPSRSGQTCVALCTAGGHWRNVSCQTRLPFICEY</sequence>
<dbReference type="STRING" id="38772.ENSGAGP00000026556"/>
<dbReference type="AlphaFoldDB" id="A0A452IFA0"/>
<dbReference type="Gene3D" id="3.10.100.10">
    <property type="entry name" value="Mannose-Binding Protein A, subunit A"/>
    <property type="match status" value="1"/>
</dbReference>
<dbReference type="InterPro" id="IPR001304">
    <property type="entry name" value="C-type_lectin-like"/>
</dbReference>